<feature type="transmembrane region" description="Helical" evidence="6">
    <location>
        <begin position="40"/>
        <end position="57"/>
    </location>
</feature>
<comment type="similarity">
    <text evidence="6">Belongs to the LPG synthase family.</text>
</comment>
<keyword evidence="8" id="KW-1185">Reference proteome</keyword>
<reference evidence="7 8" key="1">
    <citation type="submission" date="2015-12" db="EMBL/GenBank/DDBJ databases">
        <title>Genome sequence of Aneurinibacillus soli.</title>
        <authorList>
            <person name="Lee J.S."/>
            <person name="Lee K.C."/>
            <person name="Kim K.K."/>
            <person name="Lee B.W."/>
        </authorList>
    </citation>
    <scope>NUCLEOTIDE SEQUENCE [LARGE SCALE GENOMIC DNA]</scope>
    <source>
        <strain evidence="7 8">CB4</strain>
    </source>
</reference>
<feature type="transmembrane region" description="Helical" evidence="6">
    <location>
        <begin position="121"/>
        <end position="142"/>
    </location>
</feature>
<dbReference type="PANTHER" id="PTHR39087:SF2">
    <property type="entry name" value="UPF0104 MEMBRANE PROTEIN MJ1595"/>
    <property type="match status" value="1"/>
</dbReference>
<dbReference type="EMBL" id="AP017312">
    <property type="protein sequence ID" value="BAU29912.1"/>
    <property type="molecule type" value="Genomic_DNA"/>
</dbReference>
<dbReference type="GO" id="GO:0005886">
    <property type="term" value="C:plasma membrane"/>
    <property type="evidence" value="ECO:0007669"/>
    <property type="project" value="UniProtKB-SubCell"/>
</dbReference>
<proteinExistence type="inferred from homology"/>
<evidence type="ECO:0000256" key="1">
    <source>
        <dbReference type="ARBA" id="ARBA00004651"/>
    </source>
</evidence>
<evidence type="ECO:0000256" key="4">
    <source>
        <dbReference type="ARBA" id="ARBA00022989"/>
    </source>
</evidence>
<evidence type="ECO:0000256" key="6">
    <source>
        <dbReference type="RuleBase" id="RU363042"/>
    </source>
</evidence>
<dbReference type="Proteomes" id="UP000217696">
    <property type="component" value="Chromosome"/>
</dbReference>
<keyword evidence="6" id="KW-0808">Transferase</keyword>
<feature type="transmembrane region" description="Helical" evidence="6">
    <location>
        <begin position="263"/>
        <end position="280"/>
    </location>
</feature>
<evidence type="ECO:0000313" key="7">
    <source>
        <dbReference type="EMBL" id="BAU29912.1"/>
    </source>
</evidence>
<dbReference type="KEGG" id="asoc:CB4_04184"/>
<evidence type="ECO:0000256" key="2">
    <source>
        <dbReference type="ARBA" id="ARBA00022475"/>
    </source>
</evidence>
<sequence length="328" mass="36226">MKGNVLKLAAGIGITCLFLFLAYRSLGHLNFARLIHYPVHYFYVLLSVIAFGASQWFRALSWSRGMATAIPLRHMFASVCMGTGANMLLPFRIGEIVRIVTAGRAVKQYGTISVNLVLERLLDVFILALFAVSVAFFIPFEVEVQEKLRLIRDMLLAGMVVGSIGLILAMRFRQVWITSTRLPGILRKIFLLLEQVMFLQSPLAGIRTLFYLGCSWGCVYLSAVAGLTAVGIQGHVVWIASLVVIVMTNLIMLIPSAPGGIGVFQYACVYSLSLFAIPAFQVAILSVLLHLVQYAAILPLSGYYFVRDGFSVREMYRSAIRQQGKTGA</sequence>
<dbReference type="Pfam" id="PF03706">
    <property type="entry name" value="LPG_synthase_TM"/>
    <property type="match status" value="1"/>
</dbReference>
<keyword evidence="4 6" id="KW-1133">Transmembrane helix</keyword>
<dbReference type="OrthoDB" id="144616at2"/>
<keyword evidence="6" id="KW-0443">Lipid metabolism</keyword>
<feature type="transmembrane region" description="Helical" evidence="6">
    <location>
        <begin position="154"/>
        <end position="173"/>
    </location>
</feature>
<protein>
    <recommendedName>
        <fullName evidence="6">Phosphatidylglycerol lysyltransferase</fullName>
        <ecNumber evidence="6">2.3.2.3</ecNumber>
    </recommendedName>
    <alternativeName>
        <fullName evidence="6">Lysylphosphatidylglycerol synthase</fullName>
    </alternativeName>
</protein>
<keyword evidence="2" id="KW-1003">Cell membrane</keyword>
<evidence type="ECO:0000256" key="5">
    <source>
        <dbReference type="ARBA" id="ARBA00023136"/>
    </source>
</evidence>
<name>A0A0U4WNW8_9BACL</name>
<keyword evidence="6" id="KW-0046">Antibiotic resistance</keyword>
<feature type="transmembrane region" description="Helical" evidence="6">
    <location>
        <begin position="237"/>
        <end position="257"/>
    </location>
</feature>
<dbReference type="InterPro" id="IPR022791">
    <property type="entry name" value="L-PG_synthase/AglD"/>
</dbReference>
<accession>A0A0U4WNW8</accession>
<dbReference type="GO" id="GO:0050071">
    <property type="term" value="F:phosphatidylglycerol lysyltransferase activity"/>
    <property type="evidence" value="ECO:0007669"/>
    <property type="project" value="UniProtKB-EC"/>
</dbReference>
<dbReference type="EC" id="2.3.2.3" evidence="6"/>
<feature type="transmembrane region" description="Helical" evidence="6">
    <location>
        <begin position="287"/>
        <end position="306"/>
    </location>
</feature>
<dbReference type="AlphaFoldDB" id="A0A0U4WNW8"/>
<dbReference type="GO" id="GO:0046677">
    <property type="term" value="P:response to antibiotic"/>
    <property type="evidence" value="ECO:0007669"/>
    <property type="project" value="UniProtKB-KW"/>
</dbReference>
<feature type="transmembrane region" description="Helical" evidence="6">
    <location>
        <begin position="209"/>
        <end position="230"/>
    </location>
</feature>
<organism evidence="7 8">
    <name type="scientific">Aneurinibacillus soli</name>
    <dbReference type="NCBI Taxonomy" id="1500254"/>
    <lineage>
        <taxon>Bacteria</taxon>
        <taxon>Bacillati</taxon>
        <taxon>Bacillota</taxon>
        <taxon>Bacilli</taxon>
        <taxon>Bacillales</taxon>
        <taxon>Paenibacillaceae</taxon>
        <taxon>Aneurinibacillus group</taxon>
        <taxon>Aneurinibacillus</taxon>
    </lineage>
</organism>
<comment type="function">
    <text evidence="6">Catalyzes the transfer of a lysyl group from L-lysyl-tRNA(Lys) to membrane-bound phosphatidylglycerol (PG), which produces lysylphosphatidylglycerol (LPG), a major component of the bacterial membrane with a positive net charge. LPG synthesis contributes to bacterial virulence as it is involved in the resistance mechanism against cationic antimicrobial peptides (CAMP) produces by the host's immune system (defensins, cathelicidins) and by the competing microorganisms.</text>
</comment>
<comment type="subcellular location">
    <subcellularLocation>
        <location evidence="1 6">Cell membrane</location>
        <topology evidence="1 6">Multi-pass membrane protein</topology>
    </subcellularLocation>
</comment>
<comment type="catalytic activity">
    <reaction evidence="6">
        <text>L-lysyl-tRNA(Lys) + a 1,2-diacyl-sn-glycero-3-phospho-(1'-sn-glycerol) = a 1,2-diacyl-sn-glycero-3-phospho-1'-(3'-O-L-lysyl)-sn-glycerol + tRNA(Lys)</text>
        <dbReference type="Rhea" id="RHEA:10668"/>
        <dbReference type="Rhea" id="RHEA-COMP:9696"/>
        <dbReference type="Rhea" id="RHEA-COMP:9697"/>
        <dbReference type="ChEBI" id="CHEBI:64716"/>
        <dbReference type="ChEBI" id="CHEBI:75792"/>
        <dbReference type="ChEBI" id="CHEBI:78442"/>
        <dbReference type="ChEBI" id="CHEBI:78529"/>
        <dbReference type="EC" id="2.3.2.3"/>
    </reaction>
</comment>
<dbReference type="GO" id="GO:0006629">
    <property type="term" value="P:lipid metabolic process"/>
    <property type="evidence" value="ECO:0007669"/>
    <property type="project" value="UniProtKB-KW"/>
</dbReference>
<evidence type="ECO:0000256" key="3">
    <source>
        <dbReference type="ARBA" id="ARBA00022692"/>
    </source>
</evidence>
<keyword evidence="3 6" id="KW-0812">Transmembrane</keyword>
<dbReference type="RefSeq" id="WP_096467546.1">
    <property type="nucleotide sequence ID" value="NZ_AP017312.1"/>
</dbReference>
<keyword evidence="5 6" id="KW-0472">Membrane</keyword>
<evidence type="ECO:0000313" key="8">
    <source>
        <dbReference type="Proteomes" id="UP000217696"/>
    </source>
</evidence>
<gene>
    <name evidence="6" type="primary">mprF</name>
    <name evidence="7" type="ORF">CB4_04184</name>
</gene>
<dbReference type="PANTHER" id="PTHR39087">
    <property type="entry name" value="UPF0104 MEMBRANE PROTEIN MJ1595"/>
    <property type="match status" value="1"/>
</dbReference>